<dbReference type="NCBIfam" id="TIGR00125">
    <property type="entry name" value="cyt_tran_rel"/>
    <property type="match status" value="1"/>
</dbReference>
<proteinExistence type="inferred from homology"/>
<accession>A0A3B0WZ63</accession>
<dbReference type="NCBIfam" id="TIGR00018">
    <property type="entry name" value="panC"/>
    <property type="match status" value="1"/>
</dbReference>
<dbReference type="Gene3D" id="3.30.1300.10">
    <property type="entry name" value="Pantoate-beta-alanine ligase, C-terminal domain"/>
    <property type="match status" value="1"/>
</dbReference>
<dbReference type="InterPro" id="IPR004821">
    <property type="entry name" value="Cyt_trans-like"/>
</dbReference>
<comment type="pathway">
    <text evidence="1">Cofactor biosynthesis; (R)-pantothenate biosynthesis; (R)-pantothenate from (R)-pantoate and beta-alanine: step 1/1.</text>
</comment>
<evidence type="ECO:0000256" key="2">
    <source>
        <dbReference type="ARBA" id="ARBA00009256"/>
    </source>
</evidence>
<evidence type="ECO:0000256" key="6">
    <source>
        <dbReference type="ARBA" id="ARBA00022741"/>
    </source>
</evidence>
<sequence length="288" mass="31619">MSAGLVKQLETLAELRAMVSEWKRAGLTVGFVPTMGNLHAGHLSLVKLAQQRCDRVVVSLFVNPLQFGPNEDFDRYPRTLTEDIEKLNALQLNAVYLPSVEEMYPCGLAQTVVFIPGDLTNVLEGASRPGHFDGVSTVVCKLFNMVQPDVAVFGQKDYQQSLVIQKMVRDLALPIEVVVAPISRDKDGLALSSRNQYLSVEQRKVAPKLYVALQDIALAIASGNQHFNVLTEVAKERLIEEGFDSVDYLQVCDAVTLQAVDEASQAVVVLAVVRLGTTRLLDNQVVVI</sequence>
<dbReference type="GO" id="GO:0004592">
    <property type="term" value="F:pantoate-beta-alanine ligase activity"/>
    <property type="evidence" value="ECO:0007669"/>
    <property type="project" value="UniProtKB-EC"/>
</dbReference>
<evidence type="ECO:0000256" key="1">
    <source>
        <dbReference type="ARBA" id="ARBA00004990"/>
    </source>
</evidence>
<name>A0A3B0WZ63_9ZZZZ</name>
<dbReference type="SUPFAM" id="SSF52374">
    <property type="entry name" value="Nucleotidylyl transferase"/>
    <property type="match status" value="1"/>
</dbReference>
<dbReference type="AlphaFoldDB" id="A0A3B0WZ63"/>
<dbReference type="CDD" id="cd00560">
    <property type="entry name" value="PanC"/>
    <property type="match status" value="1"/>
</dbReference>
<dbReference type="InterPro" id="IPR042176">
    <property type="entry name" value="Pantoate_ligase_C"/>
</dbReference>
<evidence type="ECO:0000256" key="7">
    <source>
        <dbReference type="ARBA" id="ARBA00022840"/>
    </source>
</evidence>
<dbReference type="GO" id="GO:0015940">
    <property type="term" value="P:pantothenate biosynthetic process"/>
    <property type="evidence" value="ECO:0007669"/>
    <property type="project" value="UniProtKB-UniPathway"/>
</dbReference>
<dbReference type="HAMAP" id="MF_00158">
    <property type="entry name" value="PanC"/>
    <property type="match status" value="1"/>
</dbReference>
<comment type="similarity">
    <text evidence="2">Belongs to the pantothenate synthetase family.</text>
</comment>
<organism evidence="10">
    <name type="scientific">hydrothermal vent metagenome</name>
    <dbReference type="NCBI Taxonomy" id="652676"/>
    <lineage>
        <taxon>unclassified sequences</taxon>
        <taxon>metagenomes</taxon>
        <taxon>ecological metagenomes</taxon>
    </lineage>
</organism>
<dbReference type="EC" id="6.3.2.1" evidence="3"/>
<dbReference type="EMBL" id="UOFB01000300">
    <property type="protein sequence ID" value="VAW48884.1"/>
    <property type="molecule type" value="Genomic_DNA"/>
</dbReference>
<dbReference type="GO" id="GO:0005829">
    <property type="term" value="C:cytosol"/>
    <property type="evidence" value="ECO:0007669"/>
    <property type="project" value="TreeGrafter"/>
</dbReference>
<keyword evidence="5" id="KW-0566">Pantothenate biosynthesis</keyword>
<comment type="catalytic activity">
    <reaction evidence="9">
        <text>(R)-pantoate + beta-alanine + ATP = (R)-pantothenate + AMP + diphosphate + H(+)</text>
        <dbReference type="Rhea" id="RHEA:10912"/>
        <dbReference type="ChEBI" id="CHEBI:15378"/>
        <dbReference type="ChEBI" id="CHEBI:15980"/>
        <dbReference type="ChEBI" id="CHEBI:29032"/>
        <dbReference type="ChEBI" id="CHEBI:30616"/>
        <dbReference type="ChEBI" id="CHEBI:33019"/>
        <dbReference type="ChEBI" id="CHEBI:57966"/>
        <dbReference type="ChEBI" id="CHEBI:456215"/>
        <dbReference type="EC" id="6.3.2.1"/>
    </reaction>
</comment>
<dbReference type="InterPro" id="IPR003721">
    <property type="entry name" value="Pantoate_ligase"/>
</dbReference>
<dbReference type="Pfam" id="PF02569">
    <property type="entry name" value="Pantoate_ligase"/>
    <property type="match status" value="1"/>
</dbReference>
<protein>
    <recommendedName>
        <fullName evidence="3">pantoate--beta-alanine ligase (AMP-forming)</fullName>
        <ecNumber evidence="3">6.3.2.1</ecNumber>
    </recommendedName>
    <alternativeName>
        <fullName evidence="8">Pantoate-activating enzyme</fullName>
    </alternativeName>
</protein>
<dbReference type="UniPathway" id="UPA00028">
    <property type="reaction ID" value="UER00005"/>
</dbReference>
<dbReference type="Gene3D" id="3.40.50.620">
    <property type="entry name" value="HUPs"/>
    <property type="match status" value="1"/>
</dbReference>
<evidence type="ECO:0000256" key="5">
    <source>
        <dbReference type="ARBA" id="ARBA00022655"/>
    </source>
</evidence>
<evidence type="ECO:0000256" key="3">
    <source>
        <dbReference type="ARBA" id="ARBA00012219"/>
    </source>
</evidence>
<dbReference type="PANTHER" id="PTHR21299:SF1">
    <property type="entry name" value="PANTOATE--BETA-ALANINE LIGASE"/>
    <property type="match status" value="1"/>
</dbReference>
<dbReference type="PANTHER" id="PTHR21299">
    <property type="entry name" value="CYTIDYLATE KINASE/PANTOATE-BETA-ALANINE LIGASE"/>
    <property type="match status" value="1"/>
</dbReference>
<keyword evidence="6" id="KW-0547">Nucleotide-binding</keyword>
<keyword evidence="4 10" id="KW-0436">Ligase</keyword>
<evidence type="ECO:0000256" key="9">
    <source>
        <dbReference type="ARBA" id="ARBA00048258"/>
    </source>
</evidence>
<dbReference type="FunFam" id="3.40.50.620:FF:000013">
    <property type="entry name" value="Pantothenate synthetase"/>
    <property type="match status" value="1"/>
</dbReference>
<dbReference type="InterPro" id="IPR014729">
    <property type="entry name" value="Rossmann-like_a/b/a_fold"/>
</dbReference>
<reference evidence="10" key="1">
    <citation type="submission" date="2018-06" db="EMBL/GenBank/DDBJ databases">
        <authorList>
            <person name="Zhirakovskaya E."/>
        </authorList>
    </citation>
    <scope>NUCLEOTIDE SEQUENCE</scope>
</reference>
<evidence type="ECO:0000256" key="8">
    <source>
        <dbReference type="ARBA" id="ARBA00032806"/>
    </source>
</evidence>
<keyword evidence="7" id="KW-0067">ATP-binding</keyword>
<gene>
    <name evidence="10" type="ORF">MNBD_GAMMA04-1596</name>
</gene>
<evidence type="ECO:0000256" key="4">
    <source>
        <dbReference type="ARBA" id="ARBA00022598"/>
    </source>
</evidence>
<evidence type="ECO:0000313" key="10">
    <source>
        <dbReference type="EMBL" id="VAW48884.1"/>
    </source>
</evidence>
<dbReference type="GO" id="GO:0005524">
    <property type="term" value="F:ATP binding"/>
    <property type="evidence" value="ECO:0007669"/>
    <property type="project" value="UniProtKB-KW"/>
</dbReference>